<keyword evidence="3" id="KW-0963">Cytoplasm</keyword>
<dbReference type="GO" id="GO:0006096">
    <property type="term" value="P:glycolytic process"/>
    <property type="evidence" value="ECO:0007669"/>
    <property type="project" value="UniProtKB-UniRule"/>
</dbReference>
<dbReference type="PANTHER" id="PTHR47690:SF1">
    <property type="entry name" value="GLUCOKINASE"/>
    <property type="match status" value="1"/>
</dbReference>
<dbReference type="NCBIfam" id="NF001416">
    <property type="entry name" value="PRK00292.1-3"/>
    <property type="match status" value="1"/>
</dbReference>
<comment type="catalytic activity">
    <reaction evidence="3">
        <text>D-glucose + ATP = D-glucose 6-phosphate + ADP + H(+)</text>
        <dbReference type="Rhea" id="RHEA:17825"/>
        <dbReference type="ChEBI" id="CHEBI:4167"/>
        <dbReference type="ChEBI" id="CHEBI:15378"/>
        <dbReference type="ChEBI" id="CHEBI:30616"/>
        <dbReference type="ChEBI" id="CHEBI:61548"/>
        <dbReference type="ChEBI" id="CHEBI:456216"/>
        <dbReference type="EC" id="2.7.1.2"/>
    </reaction>
</comment>
<sequence length="329" mass="34254">MTRDLVLNQQFTYPRLLGDIGGTNARFAWQEAEGAPLTDIATLPCADFATVLDAIREYLRAHGKAQPRWSAMGIANPITGDRVQMTNHHWSFSISEVQRDLGLDRYLLINDFTALALSLPALERAQLRQVGGGDAVPGGPIALLGAGTGLGVSGLLQTAGGQSVPLNGEGGHVTLGGVDAREDAVIAVLRRRYGHASAERALSGPGIVALYEALCELDGVAAKPMTAATITAAAQAGQDAQAVETEAVFFSLLGTVAGNLALSLGARGGVYIGGGIVPRLGDRILSSSFRSRFESKGRFQPYLASIPVFVVAAEVSPALIGAARALDVL</sequence>
<keyword evidence="3" id="KW-0547">Nucleotide-binding</keyword>
<dbReference type="KEGG" id="rgu:A4W93_04290"/>
<dbReference type="HAMAP" id="MF_00524">
    <property type="entry name" value="Glucokinase"/>
    <property type="match status" value="1"/>
</dbReference>
<dbReference type="InterPro" id="IPR043129">
    <property type="entry name" value="ATPase_NBD"/>
</dbReference>
<dbReference type="OrthoDB" id="257751at2"/>
<feature type="binding site" evidence="3">
    <location>
        <begin position="18"/>
        <end position="23"/>
    </location>
    <ligand>
        <name>ATP</name>
        <dbReference type="ChEBI" id="CHEBI:30616"/>
    </ligand>
</feature>
<dbReference type="AlphaFoldDB" id="A0A1W6L4Q4"/>
<dbReference type="GO" id="GO:0004340">
    <property type="term" value="F:glucokinase activity"/>
    <property type="evidence" value="ECO:0007669"/>
    <property type="project" value="UniProtKB-UniRule"/>
</dbReference>
<protein>
    <recommendedName>
        <fullName evidence="3">Glucokinase</fullName>
        <ecNumber evidence="3">2.7.1.2</ecNumber>
    </recommendedName>
    <alternativeName>
        <fullName evidence="3">Glucose kinase</fullName>
    </alternativeName>
</protein>
<dbReference type="GO" id="GO:0005829">
    <property type="term" value="C:cytosol"/>
    <property type="evidence" value="ECO:0007669"/>
    <property type="project" value="TreeGrafter"/>
</dbReference>
<dbReference type="GO" id="GO:0005524">
    <property type="term" value="F:ATP binding"/>
    <property type="evidence" value="ECO:0007669"/>
    <property type="project" value="UniProtKB-UniRule"/>
</dbReference>
<evidence type="ECO:0000313" key="6">
    <source>
        <dbReference type="Proteomes" id="UP000193427"/>
    </source>
</evidence>
<dbReference type="InterPro" id="IPR050201">
    <property type="entry name" value="Bacterial_glucokinase"/>
</dbReference>
<dbReference type="EMBL" id="CP015118">
    <property type="protein sequence ID" value="ARN19192.1"/>
    <property type="molecule type" value="Genomic_DNA"/>
</dbReference>
<dbReference type="EC" id="2.7.1.2" evidence="3"/>
<dbReference type="SUPFAM" id="SSF53067">
    <property type="entry name" value="Actin-like ATPase domain"/>
    <property type="match status" value="1"/>
</dbReference>
<dbReference type="Proteomes" id="UP000193427">
    <property type="component" value="Chromosome"/>
</dbReference>
<dbReference type="NCBIfam" id="TIGR00749">
    <property type="entry name" value="glk"/>
    <property type="match status" value="1"/>
</dbReference>
<evidence type="ECO:0000256" key="1">
    <source>
        <dbReference type="ARBA" id="ARBA00022679"/>
    </source>
</evidence>
<keyword evidence="3" id="KW-0324">Glycolysis</keyword>
<dbReference type="CDD" id="cd24008">
    <property type="entry name" value="ASKHA_NBD_GLK"/>
    <property type="match status" value="1"/>
</dbReference>
<keyword evidence="6" id="KW-1185">Reference proteome</keyword>
<dbReference type="Gene3D" id="3.30.420.40">
    <property type="match status" value="1"/>
</dbReference>
<keyword evidence="2 3" id="KW-0418">Kinase</keyword>
<comment type="similarity">
    <text evidence="3 4">Belongs to the bacterial glucokinase family.</text>
</comment>
<accession>A0A1W6L4Q4</accession>
<evidence type="ECO:0000256" key="3">
    <source>
        <dbReference type="HAMAP-Rule" id="MF_00524"/>
    </source>
</evidence>
<dbReference type="InterPro" id="IPR003836">
    <property type="entry name" value="Glucokinase"/>
</dbReference>
<keyword evidence="1 3" id="KW-0808">Transferase</keyword>
<name>A0A1W6L4Q4_9BURK</name>
<gene>
    <name evidence="3" type="primary">glk</name>
    <name evidence="5" type="ORF">A4W93_04290</name>
</gene>
<dbReference type="STRING" id="946333.A4W93_04290"/>
<evidence type="ECO:0000313" key="5">
    <source>
        <dbReference type="EMBL" id="ARN19192.1"/>
    </source>
</evidence>
<dbReference type="Gene3D" id="3.40.367.20">
    <property type="match status" value="1"/>
</dbReference>
<organism evidence="5 6">
    <name type="scientific">Piscinibacter gummiphilus</name>
    <dbReference type="NCBI Taxonomy" id="946333"/>
    <lineage>
        <taxon>Bacteria</taxon>
        <taxon>Pseudomonadati</taxon>
        <taxon>Pseudomonadota</taxon>
        <taxon>Betaproteobacteria</taxon>
        <taxon>Burkholderiales</taxon>
        <taxon>Sphaerotilaceae</taxon>
        <taxon>Piscinibacter</taxon>
    </lineage>
</organism>
<dbReference type="Pfam" id="PF02685">
    <property type="entry name" value="Glucokinase"/>
    <property type="match status" value="1"/>
</dbReference>
<keyword evidence="3" id="KW-0067">ATP-binding</keyword>
<proteinExistence type="inferred from homology"/>
<evidence type="ECO:0000256" key="2">
    <source>
        <dbReference type="ARBA" id="ARBA00022777"/>
    </source>
</evidence>
<dbReference type="GO" id="GO:0005536">
    <property type="term" value="F:D-glucose binding"/>
    <property type="evidence" value="ECO:0007669"/>
    <property type="project" value="InterPro"/>
</dbReference>
<evidence type="ECO:0000256" key="4">
    <source>
        <dbReference type="RuleBase" id="RU004046"/>
    </source>
</evidence>
<reference evidence="5 6" key="1">
    <citation type="submission" date="2016-04" db="EMBL/GenBank/DDBJ databases">
        <title>Complete genome sequence of natural rubber-degrading, novel Gram-negative bacterium, Rhizobacter gummiphilus strain NS21.</title>
        <authorList>
            <person name="Tabata M."/>
            <person name="Kasai D."/>
            <person name="Fukuda M."/>
        </authorList>
    </citation>
    <scope>NUCLEOTIDE SEQUENCE [LARGE SCALE GENOMIC DNA]</scope>
    <source>
        <strain evidence="5 6">NS21</strain>
    </source>
</reference>
<dbReference type="PANTHER" id="PTHR47690">
    <property type="entry name" value="GLUCOKINASE"/>
    <property type="match status" value="1"/>
</dbReference>
<comment type="subcellular location">
    <subcellularLocation>
        <location evidence="3">Cytoplasm</location>
    </subcellularLocation>
</comment>